<organism evidence="2">
    <name type="scientific">Anguilla anguilla</name>
    <name type="common">European freshwater eel</name>
    <name type="synonym">Muraena anguilla</name>
    <dbReference type="NCBI Taxonomy" id="7936"/>
    <lineage>
        <taxon>Eukaryota</taxon>
        <taxon>Metazoa</taxon>
        <taxon>Chordata</taxon>
        <taxon>Craniata</taxon>
        <taxon>Vertebrata</taxon>
        <taxon>Euteleostomi</taxon>
        <taxon>Actinopterygii</taxon>
        <taxon>Neopterygii</taxon>
        <taxon>Teleostei</taxon>
        <taxon>Anguilliformes</taxon>
        <taxon>Anguillidae</taxon>
        <taxon>Anguilla</taxon>
    </lineage>
</organism>
<dbReference type="AlphaFoldDB" id="A0A0E9V538"/>
<sequence length="32" mass="3362">MSTPASDGKRLLPSLPAGTMVTRRSLPHCLAP</sequence>
<evidence type="ECO:0000313" key="2">
    <source>
        <dbReference type="EMBL" id="JAH72565.1"/>
    </source>
</evidence>
<reference evidence="2" key="1">
    <citation type="submission" date="2014-11" db="EMBL/GenBank/DDBJ databases">
        <authorList>
            <person name="Amaro Gonzalez C."/>
        </authorList>
    </citation>
    <scope>NUCLEOTIDE SEQUENCE</scope>
</reference>
<feature type="region of interest" description="Disordered" evidence="1">
    <location>
        <begin position="1"/>
        <end position="32"/>
    </location>
</feature>
<evidence type="ECO:0000256" key="1">
    <source>
        <dbReference type="SAM" id="MobiDB-lite"/>
    </source>
</evidence>
<name>A0A0E9V538_ANGAN</name>
<dbReference type="EMBL" id="GBXM01036012">
    <property type="protein sequence ID" value="JAH72565.1"/>
    <property type="molecule type" value="Transcribed_RNA"/>
</dbReference>
<reference evidence="2" key="2">
    <citation type="journal article" date="2015" name="Fish Shellfish Immunol.">
        <title>Early steps in the European eel (Anguilla anguilla)-Vibrio vulnificus interaction in the gills: Role of the RtxA13 toxin.</title>
        <authorList>
            <person name="Callol A."/>
            <person name="Pajuelo D."/>
            <person name="Ebbesson L."/>
            <person name="Teles M."/>
            <person name="MacKenzie S."/>
            <person name="Amaro C."/>
        </authorList>
    </citation>
    <scope>NUCLEOTIDE SEQUENCE</scope>
</reference>
<protein>
    <submittedName>
        <fullName evidence="2">Uncharacterized protein</fullName>
    </submittedName>
</protein>
<accession>A0A0E9V538</accession>
<proteinExistence type="predicted"/>